<dbReference type="AlphaFoldDB" id="A0A7S1BJJ7"/>
<organism evidence="1">
    <name type="scientific">Corethron hystrix</name>
    <dbReference type="NCBI Taxonomy" id="216773"/>
    <lineage>
        <taxon>Eukaryota</taxon>
        <taxon>Sar</taxon>
        <taxon>Stramenopiles</taxon>
        <taxon>Ochrophyta</taxon>
        <taxon>Bacillariophyta</taxon>
        <taxon>Coscinodiscophyceae</taxon>
        <taxon>Corethrophycidae</taxon>
        <taxon>Corethrales</taxon>
        <taxon>Corethraceae</taxon>
        <taxon>Corethron</taxon>
    </lineage>
</organism>
<name>A0A7S1BJJ7_9STRA</name>
<dbReference type="EMBL" id="HBFR01020033">
    <property type="protein sequence ID" value="CAD8887222.1"/>
    <property type="molecule type" value="Transcribed_RNA"/>
</dbReference>
<reference evidence="1" key="1">
    <citation type="submission" date="2021-01" db="EMBL/GenBank/DDBJ databases">
        <authorList>
            <person name="Corre E."/>
            <person name="Pelletier E."/>
            <person name="Niang G."/>
            <person name="Scheremetjew M."/>
            <person name="Finn R."/>
            <person name="Kale V."/>
            <person name="Holt S."/>
            <person name="Cochrane G."/>
            <person name="Meng A."/>
            <person name="Brown T."/>
            <person name="Cohen L."/>
        </authorList>
    </citation>
    <scope>NUCLEOTIDE SEQUENCE</scope>
    <source>
        <strain evidence="1">308</strain>
    </source>
</reference>
<protein>
    <submittedName>
        <fullName evidence="1">Uncharacterized protein</fullName>
    </submittedName>
</protein>
<proteinExistence type="predicted"/>
<gene>
    <name evidence="1" type="ORF">CHYS00102_LOCUS14420</name>
</gene>
<accession>A0A7S1BJJ7</accession>
<sequence>MEISPGHSGSSQTKAKQALSHFATLLGSHSISSVESKFKSYNLSLQKEASKALNNFLASDCETGDNKTCGNGYFSFPSCTFKHDINDTSWRLDAPQIISHRSDGFLKS</sequence>
<evidence type="ECO:0000313" key="1">
    <source>
        <dbReference type="EMBL" id="CAD8887222.1"/>
    </source>
</evidence>